<dbReference type="PANTHER" id="PTHR43591:SF24">
    <property type="entry name" value="2-METHOXY-6-POLYPRENYL-1,4-BENZOQUINOL METHYLASE, MITOCHONDRIAL"/>
    <property type="match status" value="1"/>
</dbReference>
<dbReference type="EMBL" id="JAPZBS010000002">
    <property type="protein sequence ID" value="KAJ5381182.1"/>
    <property type="molecule type" value="Genomic_DNA"/>
</dbReference>
<dbReference type="Gene3D" id="3.40.50.150">
    <property type="entry name" value="Vaccinia Virus protein VP39"/>
    <property type="match status" value="1"/>
</dbReference>
<gene>
    <name evidence="2" type="ORF">N7496_003610</name>
</gene>
<dbReference type="OrthoDB" id="2013972at2759"/>
<name>A0A9W9SMS8_9EURO</name>
<feature type="compositionally biased region" description="Acidic residues" evidence="1">
    <location>
        <begin position="75"/>
        <end position="87"/>
    </location>
</feature>
<dbReference type="Pfam" id="PF13489">
    <property type="entry name" value="Methyltransf_23"/>
    <property type="match status" value="1"/>
</dbReference>
<dbReference type="InterPro" id="IPR029063">
    <property type="entry name" value="SAM-dependent_MTases_sf"/>
</dbReference>
<proteinExistence type="predicted"/>
<feature type="region of interest" description="Disordered" evidence="1">
    <location>
        <begin position="1"/>
        <end position="109"/>
    </location>
</feature>
<dbReference type="CDD" id="cd02440">
    <property type="entry name" value="AdoMet_MTases"/>
    <property type="match status" value="1"/>
</dbReference>
<dbReference type="GO" id="GO:0008168">
    <property type="term" value="F:methyltransferase activity"/>
    <property type="evidence" value="ECO:0007669"/>
    <property type="project" value="TreeGrafter"/>
</dbReference>
<dbReference type="AlphaFoldDB" id="A0A9W9SMS8"/>
<evidence type="ECO:0000313" key="2">
    <source>
        <dbReference type="EMBL" id="KAJ5381182.1"/>
    </source>
</evidence>
<dbReference type="GeneID" id="81435718"/>
<sequence>MDNHTHSEDTRPEPKETEPVNTETEKAEPVNSEPVNGEAVNGAAVNGQATSGEPANPETINPQSTTSAPPSNEDTNPEPENAEAVDDEPVRPPGAATQSAEAAEAPQNTMFPIQVDDFSTDDSDFESDFSDLTSLSSSVLDYEYENGRRYSSNRHTQYIMPNDEQEQDRLDLCHHIWLLLLKGELFKAPIKNPQKILDLGTGTGIWAIDCAEKFPEAHVIGNDISAIQPQWVCPNLEFIVEDYEVEWLYKAESFDFIHSRLLAGCVADWPQLLRRCYDALKPGCYVELHESAFWAYSDDGTCPDDSPLNQYLSALIQASAASGKPYNIQNLLRGWLIDAGFEDVTQLTYWLPYSPWPKDPYLKELGKYQQIMSQQAIEAYGLRLCTQVLGWGVDVSKIFQAQCRKQIGDRNVHAYVKEYVFYGRKPFR</sequence>
<feature type="compositionally biased region" description="Polar residues" evidence="1">
    <location>
        <begin position="47"/>
        <end position="74"/>
    </location>
</feature>
<protein>
    <recommendedName>
        <fullName evidence="4">Methyltransferase domain-containing protein</fullName>
    </recommendedName>
</protein>
<evidence type="ECO:0008006" key="4">
    <source>
        <dbReference type="Google" id="ProtNLM"/>
    </source>
</evidence>
<dbReference type="Proteomes" id="UP001147782">
    <property type="component" value="Unassembled WGS sequence"/>
</dbReference>
<evidence type="ECO:0000313" key="3">
    <source>
        <dbReference type="Proteomes" id="UP001147782"/>
    </source>
</evidence>
<reference evidence="2" key="1">
    <citation type="submission" date="2022-11" db="EMBL/GenBank/DDBJ databases">
        <authorList>
            <person name="Petersen C."/>
        </authorList>
    </citation>
    <scope>NUCLEOTIDE SEQUENCE</scope>
    <source>
        <strain evidence="2">IBT 29864</strain>
    </source>
</reference>
<feature type="compositionally biased region" description="Basic and acidic residues" evidence="1">
    <location>
        <begin position="1"/>
        <end position="28"/>
    </location>
</feature>
<evidence type="ECO:0000256" key="1">
    <source>
        <dbReference type="SAM" id="MobiDB-lite"/>
    </source>
</evidence>
<reference evidence="2" key="2">
    <citation type="journal article" date="2023" name="IMA Fungus">
        <title>Comparative genomic study of the Penicillium genus elucidates a diverse pangenome and 15 lateral gene transfer events.</title>
        <authorList>
            <person name="Petersen C."/>
            <person name="Sorensen T."/>
            <person name="Nielsen M.R."/>
            <person name="Sondergaard T.E."/>
            <person name="Sorensen J.L."/>
            <person name="Fitzpatrick D.A."/>
            <person name="Frisvad J.C."/>
            <person name="Nielsen K.L."/>
        </authorList>
    </citation>
    <scope>NUCLEOTIDE SEQUENCE</scope>
    <source>
        <strain evidence="2">IBT 29864</strain>
    </source>
</reference>
<organism evidence="2 3">
    <name type="scientific">Penicillium cataractarum</name>
    <dbReference type="NCBI Taxonomy" id="2100454"/>
    <lineage>
        <taxon>Eukaryota</taxon>
        <taxon>Fungi</taxon>
        <taxon>Dikarya</taxon>
        <taxon>Ascomycota</taxon>
        <taxon>Pezizomycotina</taxon>
        <taxon>Eurotiomycetes</taxon>
        <taxon>Eurotiomycetidae</taxon>
        <taxon>Eurotiales</taxon>
        <taxon>Aspergillaceae</taxon>
        <taxon>Penicillium</taxon>
    </lineage>
</organism>
<keyword evidence="3" id="KW-1185">Reference proteome</keyword>
<dbReference type="RefSeq" id="XP_056558753.1">
    <property type="nucleotide sequence ID" value="XM_056696541.1"/>
</dbReference>
<feature type="compositionally biased region" description="Low complexity" evidence="1">
    <location>
        <begin position="95"/>
        <end position="105"/>
    </location>
</feature>
<accession>A0A9W9SMS8</accession>
<comment type="caution">
    <text evidence="2">The sequence shown here is derived from an EMBL/GenBank/DDBJ whole genome shotgun (WGS) entry which is preliminary data.</text>
</comment>
<dbReference type="SUPFAM" id="SSF53335">
    <property type="entry name" value="S-adenosyl-L-methionine-dependent methyltransferases"/>
    <property type="match status" value="1"/>
</dbReference>
<dbReference type="PANTHER" id="PTHR43591">
    <property type="entry name" value="METHYLTRANSFERASE"/>
    <property type="match status" value="1"/>
</dbReference>